<proteinExistence type="predicted"/>
<name>A0A223EK91_9BACI</name>
<protein>
    <submittedName>
        <fullName evidence="3">Peptidoglycan-binding protein</fullName>
    </submittedName>
</protein>
<dbReference type="EMBL" id="CP017704">
    <property type="protein sequence ID" value="ASS95669.1"/>
    <property type="molecule type" value="Genomic_DNA"/>
</dbReference>
<evidence type="ECO:0000313" key="4">
    <source>
        <dbReference type="Proteomes" id="UP000214618"/>
    </source>
</evidence>
<gene>
    <name evidence="3" type="ORF">BS1321_18240</name>
</gene>
<dbReference type="InterPro" id="IPR036366">
    <property type="entry name" value="PGBDSf"/>
</dbReference>
<dbReference type="OrthoDB" id="9812621at2"/>
<evidence type="ECO:0000256" key="1">
    <source>
        <dbReference type="SAM" id="SignalP"/>
    </source>
</evidence>
<accession>A0A223EK91</accession>
<feature type="domain" description="Peptidoglycan binding-like" evidence="2">
    <location>
        <begin position="56"/>
        <end position="109"/>
    </location>
</feature>
<keyword evidence="1" id="KW-0732">Signal</keyword>
<dbReference type="InterPro" id="IPR002477">
    <property type="entry name" value="Peptidoglycan-bd-like"/>
</dbReference>
<dbReference type="Gene3D" id="1.10.101.10">
    <property type="entry name" value="PGBD-like superfamily/PGBD"/>
    <property type="match status" value="1"/>
</dbReference>
<organism evidence="3 4">
    <name type="scientific">Peribacillus simplex NBRC 15720 = DSM 1321</name>
    <dbReference type="NCBI Taxonomy" id="1349754"/>
    <lineage>
        <taxon>Bacteria</taxon>
        <taxon>Bacillati</taxon>
        <taxon>Bacillota</taxon>
        <taxon>Bacilli</taxon>
        <taxon>Bacillales</taxon>
        <taxon>Bacillaceae</taxon>
        <taxon>Peribacillus</taxon>
    </lineage>
</organism>
<dbReference type="RefSeq" id="WP_063232479.1">
    <property type="nucleotide sequence ID" value="NZ_BCVO01000003.1"/>
</dbReference>
<evidence type="ECO:0000259" key="2">
    <source>
        <dbReference type="Pfam" id="PF01471"/>
    </source>
</evidence>
<reference evidence="3 4" key="1">
    <citation type="submission" date="2016-10" db="EMBL/GenBank/DDBJ databases">
        <title>The whole genome sequencing and assembly of Bacillus simplex DSM 1321 strain.</title>
        <authorList>
            <person name="Park M.-K."/>
            <person name="Lee Y.-J."/>
            <person name="Yi H."/>
            <person name="Bahn Y.-S."/>
            <person name="Kim J.F."/>
            <person name="Lee D.-W."/>
        </authorList>
    </citation>
    <scope>NUCLEOTIDE SEQUENCE [LARGE SCALE GENOMIC DNA]</scope>
    <source>
        <strain evidence="3 4">DSM 1321</strain>
    </source>
</reference>
<dbReference type="SUPFAM" id="SSF47090">
    <property type="entry name" value="PGBD-like"/>
    <property type="match status" value="1"/>
</dbReference>
<sequence>MLKKKLLVIIPTVALMLAPLGMGTSISHAASKGSQIQKIETKAETRPTLREGSRSSYVRDLQQSLKDVKYNVGVDGIFGTQTQNVVREFQVDHNLASDGIVGPLTWAALDENKVERKQFTEKDAIALGKKKLGNKIVFSGDGRLLKDGKGKSYYNYKAANKDWMDQGGTGTIGWFHIYKDGRVVEQ</sequence>
<dbReference type="AlphaFoldDB" id="A0A223EK91"/>
<dbReference type="InterPro" id="IPR036365">
    <property type="entry name" value="PGBD-like_sf"/>
</dbReference>
<feature type="chain" id="PRO_5011262483" evidence="1">
    <location>
        <begin position="30"/>
        <end position="186"/>
    </location>
</feature>
<dbReference type="Pfam" id="PF01471">
    <property type="entry name" value="PG_binding_1"/>
    <property type="match status" value="1"/>
</dbReference>
<feature type="signal peptide" evidence="1">
    <location>
        <begin position="1"/>
        <end position="29"/>
    </location>
</feature>
<evidence type="ECO:0000313" key="3">
    <source>
        <dbReference type="EMBL" id="ASS95669.1"/>
    </source>
</evidence>
<dbReference type="Proteomes" id="UP000214618">
    <property type="component" value="Chromosome"/>
</dbReference>
<dbReference type="GeneID" id="56474706"/>